<sequence>MVNQVESRKTLAVDIGGSGTKTIILDEAGEAVTKRNRVPTPSPAKPEPVIEAIASLAKEEGEFARVSVGFPGVVRNGIIYTAVNLDPDWVEFNLAEALTTVLEKPVRVCNDADIQGLGAISGTGVELTITLGTGFGSALFVNGSLVPNLELGHHPFRKGQTYEEQLGRAALDKIGDKRWNRRLQKAIAYLEHLFNYDRLYIGGGEAKKITFDLPSNVTIVPNISGLLGGIALWRDP</sequence>
<dbReference type="Gene3D" id="3.30.420.40">
    <property type="match status" value="2"/>
</dbReference>
<evidence type="ECO:0000313" key="2">
    <source>
        <dbReference type="EMBL" id="MBO0350985.1"/>
    </source>
</evidence>
<gene>
    <name evidence="2" type="ORF">J0895_18310</name>
</gene>
<name>A0ABS3FV33_9CYAN</name>
<dbReference type="Proteomes" id="UP000664844">
    <property type="component" value="Unassembled WGS sequence"/>
</dbReference>
<proteinExistence type="inferred from homology"/>
<organism evidence="2 3">
    <name type="scientific">Phormidium pseudopriestleyi FRX01</name>
    <dbReference type="NCBI Taxonomy" id="1759528"/>
    <lineage>
        <taxon>Bacteria</taxon>
        <taxon>Bacillati</taxon>
        <taxon>Cyanobacteriota</taxon>
        <taxon>Cyanophyceae</taxon>
        <taxon>Oscillatoriophycideae</taxon>
        <taxon>Oscillatoriales</taxon>
        <taxon>Oscillatoriaceae</taxon>
        <taxon>Phormidium</taxon>
    </lineage>
</organism>
<evidence type="ECO:0000256" key="1">
    <source>
        <dbReference type="ARBA" id="ARBA00006479"/>
    </source>
</evidence>
<dbReference type="RefSeq" id="WP_207089446.1">
    <property type="nucleotide sequence ID" value="NZ_JAFLQW010000479.1"/>
</dbReference>
<comment type="caution">
    <text evidence="2">The sequence shown here is derived from an EMBL/GenBank/DDBJ whole genome shotgun (WGS) entry which is preliminary data.</text>
</comment>
<dbReference type="CDD" id="cd24058">
    <property type="entry name" value="ASKHA_NBD_ROK_PPGK"/>
    <property type="match status" value="1"/>
</dbReference>
<dbReference type="InterPro" id="IPR000600">
    <property type="entry name" value="ROK"/>
</dbReference>
<reference evidence="2 3" key="1">
    <citation type="submission" date="2021-03" db="EMBL/GenBank/DDBJ databases">
        <title>Metabolic Capacity of the Antarctic Cyanobacterium Phormidium pseudopriestleyi that Sustains Oxygenic Photosynthesis in the Presence of Hydrogen Sulfide.</title>
        <authorList>
            <person name="Lumian J.E."/>
            <person name="Jungblut A.D."/>
            <person name="Dillon M.L."/>
            <person name="Hawes I."/>
            <person name="Doran P.T."/>
            <person name="Mackey T.J."/>
            <person name="Dick G.J."/>
            <person name="Grettenberger C.L."/>
            <person name="Sumner D.Y."/>
        </authorList>
    </citation>
    <scope>NUCLEOTIDE SEQUENCE [LARGE SCALE GENOMIC DNA]</scope>
    <source>
        <strain evidence="2 3">FRX01</strain>
    </source>
</reference>
<evidence type="ECO:0000313" key="3">
    <source>
        <dbReference type="Proteomes" id="UP000664844"/>
    </source>
</evidence>
<dbReference type="InterPro" id="IPR043129">
    <property type="entry name" value="ATPase_NBD"/>
</dbReference>
<dbReference type="SUPFAM" id="SSF53067">
    <property type="entry name" value="Actin-like ATPase domain"/>
    <property type="match status" value="1"/>
</dbReference>
<keyword evidence="3" id="KW-1185">Reference proteome</keyword>
<dbReference type="Pfam" id="PF00480">
    <property type="entry name" value="ROK"/>
    <property type="match status" value="1"/>
</dbReference>
<comment type="similarity">
    <text evidence="1">Belongs to the ROK (NagC/XylR) family.</text>
</comment>
<dbReference type="EMBL" id="JAFLQW010000479">
    <property type="protein sequence ID" value="MBO0350985.1"/>
    <property type="molecule type" value="Genomic_DNA"/>
</dbReference>
<dbReference type="PANTHER" id="PTHR18964">
    <property type="entry name" value="ROK (REPRESSOR, ORF, KINASE) FAMILY"/>
    <property type="match status" value="1"/>
</dbReference>
<accession>A0ABS3FV33</accession>
<protein>
    <submittedName>
        <fullName evidence="2">ROK family protein</fullName>
    </submittedName>
</protein>